<keyword evidence="2" id="KW-1185">Reference proteome</keyword>
<dbReference type="EMBL" id="JAETWB010000067">
    <property type="protein sequence ID" value="MBL6082418.1"/>
    <property type="molecule type" value="Genomic_DNA"/>
</dbReference>
<comment type="caution">
    <text evidence="1">The sequence shown here is derived from an EMBL/GenBank/DDBJ whole genome shotgun (WGS) entry which is preliminary data.</text>
</comment>
<evidence type="ECO:0000313" key="1">
    <source>
        <dbReference type="EMBL" id="MBL6082418.1"/>
    </source>
</evidence>
<dbReference type="RefSeq" id="WP_202835684.1">
    <property type="nucleotide sequence ID" value="NZ_JAETWB010000067.1"/>
</dbReference>
<protein>
    <submittedName>
        <fullName evidence="1">Uncharacterized protein</fullName>
    </submittedName>
</protein>
<sequence>MASSPDDMRARIAAYPWPPQRGGVEVVRANKGYTLYSLRTGGPVARLRLTIQPDQVQVLWWRREAWGNPGPFGRQVMPLDEALEFIATEGFFWIHAS</sequence>
<proteinExistence type="predicted"/>
<name>A0ABS1UCM9_9PROT</name>
<evidence type="ECO:0000313" key="2">
    <source>
        <dbReference type="Proteomes" id="UP000660885"/>
    </source>
</evidence>
<dbReference type="Proteomes" id="UP000660885">
    <property type="component" value="Unassembled WGS sequence"/>
</dbReference>
<gene>
    <name evidence="1" type="ORF">JMJ56_31105</name>
</gene>
<organism evidence="1 2">
    <name type="scientific">Belnapia arida</name>
    <dbReference type="NCBI Taxonomy" id="2804533"/>
    <lineage>
        <taxon>Bacteria</taxon>
        <taxon>Pseudomonadati</taxon>
        <taxon>Pseudomonadota</taxon>
        <taxon>Alphaproteobacteria</taxon>
        <taxon>Acetobacterales</taxon>
        <taxon>Roseomonadaceae</taxon>
        <taxon>Belnapia</taxon>
    </lineage>
</organism>
<reference evidence="1 2" key="1">
    <citation type="submission" date="2021-01" db="EMBL/GenBank/DDBJ databases">
        <title>Belnapia mucosa sp. nov. and Belnapia arida sp. nov., isolated from the Tabernas Desert (Almeria, Spain).</title>
        <authorList>
            <person name="Molina-Menor E."/>
            <person name="Vidal-Verdu A."/>
            <person name="Calonge A."/>
            <person name="Satari L."/>
            <person name="Pereto J."/>
            <person name="Porcar M."/>
        </authorList>
    </citation>
    <scope>NUCLEOTIDE SEQUENCE [LARGE SCALE GENOMIC DNA]</scope>
    <source>
        <strain evidence="1 2">T18</strain>
    </source>
</reference>
<accession>A0ABS1UCM9</accession>